<evidence type="ECO:0000313" key="1">
    <source>
        <dbReference type="EMBL" id="GIY38488.1"/>
    </source>
</evidence>
<dbReference type="EMBL" id="BPLR01010311">
    <property type="protein sequence ID" value="GIY38488.1"/>
    <property type="molecule type" value="Genomic_DNA"/>
</dbReference>
<proteinExistence type="predicted"/>
<keyword evidence="2" id="KW-1185">Reference proteome</keyword>
<gene>
    <name evidence="1" type="ORF">CEXT_333331</name>
</gene>
<reference evidence="1 2" key="1">
    <citation type="submission" date="2021-06" db="EMBL/GenBank/DDBJ databases">
        <title>Caerostris extrusa draft genome.</title>
        <authorList>
            <person name="Kono N."/>
            <person name="Arakawa K."/>
        </authorList>
    </citation>
    <scope>NUCLEOTIDE SEQUENCE [LARGE SCALE GENOMIC DNA]</scope>
</reference>
<protein>
    <submittedName>
        <fullName evidence="1">Uncharacterized protein</fullName>
    </submittedName>
</protein>
<organism evidence="1 2">
    <name type="scientific">Caerostris extrusa</name>
    <name type="common">Bark spider</name>
    <name type="synonym">Caerostris bankana</name>
    <dbReference type="NCBI Taxonomy" id="172846"/>
    <lineage>
        <taxon>Eukaryota</taxon>
        <taxon>Metazoa</taxon>
        <taxon>Ecdysozoa</taxon>
        <taxon>Arthropoda</taxon>
        <taxon>Chelicerata</taxon>
        <taxon>Arachnida</taxon>
        <taxon>Araneae</taxon>
        <taxon>Araneomorphae</taxon>
        <taxon>Entelegynae</taxon>
        <taxon>Araneoidea</taxon>
        <taxon>Araneidae</taxon>
        <taxon>Caerostris</taxon>
    </lineage>
</organism>
<comment type="caution">
    <text evidence="1">The sequence shown here is derived from an EMBL/GenBank/DDBJ whole genome shotgun (WGS) entry which is preliminary data.</text>
</comment>
<dbReference type="Proteomes" id="UP001054945">
    <property type="component" value="Unassembled WGS sequence"/>
</dbReference>
<name>A0AAV4SVU3_CAEEX</name>
<accession>A0AAV4SVU3</accession>
<evidence type="ECO:0000313" key="2">
    <source>
        <dbReference type="Proteomes" id="UP001054945"/>
    </source>
</evidence>
<dbReference type="AlphaFoldDB" id="A0AAV4SVU3"/>
<sequence length="92" mass="10355">MLISTLASFRFDLYKEDSDYSEEMRLHGSSDCCTITEEISLLTFNFLSFDSSFLCDDARFNFLQRQAQPKPPFCINGVNVGHVPAEVMATGS</sequence>